<organism evidence="1">
    <name type="scientific">Oryza sativa subsp. japonica</name>
    <name type="common">Rice</name>
    <dbReference type="NCBI Taxonomy" id="39947"/>
    <lineage>
        <taxon>Eukaryota</taxon>
        <taxon>Viridiplantae</taxon>
        <taxon>Streptophyta</taxon>
        <taxon>Embryophyta</taxon>
        <taxon>Tracheophyta</taxon>
        <taxon>Spermatophyta</taxon>
        <taxon>Magnoliopsida</taxon>
        <taxon>Liliopsida</taxon>
        <taxon>Poales</taxon>
        <taxon>Poaceae</taxon>
        <taxon>BOP clade</taxon>
        <taxon>Oryzoideae</taxon>
        <taxon>Oryzeae</taxon>
        <taxon>Oryzinae</taxon>
        <taxon>Oryza</taxon>
        <taxon>Oryza sativa</taxon>
    </lineage>
</organism>
<name>B9FU62_ORYSJ</name>
<evidence type="ECO:0000313" key="1">
    <source>
        <dbReference type="EMBL" id="EEE66024.1"/>
    </source>
</evidence>
<dbReference type="AlphaFoldDB" id="B9FU62"/>
<accession>B9FU62</accession>
<gene>
    <name evidence="1" type="ORF">OsJ_21986</name>
</gene>
<reference evidence="1" key="2">
    <citation type="submission" date="2008-12" db="EMBL/GenBank/DDBJ databases">
        <title>Improved gene annotation of the rice (Oryza sativa) genomes.</title>
        <authorList>
            <person name="Wang J."/>
            <person name="Li R."/>
            <person name="Fan W."/>
            <person name="Huang Q."/>
            <person name="Zhang J."/>
            <person name="Zhou Y."/>
            <person name="Hu Y."/>
            <person name="Zi S."/>
            <person name="Li J."/>
            <person name="Ni P."/>
            <person name="Zheng H."/>
            <person name="Zhang Y."/>
            <person name="Zhao M."/>
            <person name="Hao Q."/>
            <person name="McDermott J."/>
            <person name="Samudrala R."/>
            <person name="Kristiansen K."/>
            <person name="Wong G.K.-S."/>
        </authorList>
    </citation>
    <scope>NUCLEOTIDE SEQUENCE</scope>
</reference>
<proteinExistence type="predicted"/>
<dbReference type="EMBL" id="CM000143">
    <property type="protein sequence ID" value="EEE66024.1"/>
    <property type="molecule type" value="Genomic_DNA"/>
</dbReference>
<dbReference type="Proteomes" id="UP000007752">
    <property type="component" value="Chromosome 6"/>
</dbReference>
<protein>
    <submittedName>
        <fullName evidence="1">Uncharacterized protein</fullName>
    </submittedName>
</protein>
<reference evidence="1" key="1">
    <citation type="journal article" date="2005" name="PLoS Biol.">
        <title>The genomes of Oryza sativa: a history of duplications.</title>
        <authorList>
            <person name="Yu J."/>
            <person name="Wang J."/>
            <person name="Lin W."/>
            <person name="Li S."/>
            <person name="Li H."/>
            <person name="Zhou J."/>
            <person name="Ni P."/>
            <person name="Dong W."/>
            <person name="Hu S."/>
            <person name="Zeng C."/>
            <person name="Zhang J."/>
            <person name="Zhang Y."/>
            <person name="Li R."/>
            <person name="Xu Z."/>
            <person name="Li S."/>
            <person name="Li X."/>
            <person name="Zheng H."/>
            <person name="Cong L."/>
            <person name="Lin L."/>
            <person name="Yin J."/>
            <person name="Geng J."/>
            <person name="Li G."/>
            <person name="Shi J."/>
            <person name="Liu J."/>
            <person name="Lv H."/>
            <person name="Li J."/>
            <person name="Wang J."/>
            <person name="Deng Y."/>
            <person name="Ran L."/>
            <person name="Shi X."/>
            <person name="Wang X."/>
            <person name="Wu Q."/>
            <person name="Li C."/>
            <person name="Ren X."/>
            <person name="Wang J."/>
            <person name="Wang X."/>
            <person name="Li D."/>
            <person name="Liu D."/>
            <person name="Zhang X."/>
            <person name="Ji Z."/>
            <person name="Zhao W."/>
            <person name="Sun Y."/>
            <person name="Zhang Z."/>
            <person name="Bao J."/>
            <person name="Han Y."/>
            <person name="Dong L."/>
            <person name="Ji J."/>
            <person name="Chen P."/>
            <person name="Wu S."/>
            <person name="Liu J."/>
            <person name="Xiao Y."/>
            <person name="Bu D."/>
            <person name="Tan J."/>
            <person name="Yang L."/>
            <person name="Ye C."/>
            <person name="Zhang J."/>
            <person name="Xu J."/>
            <person name="Zhou Y."/>
            <person name="Yu Y."/>
            <person name="Zhang B."/>
            <person name="Zhuang S."/>
            <person name="Wei H."/>
            <person name="Liu B."/>
            <person name="Lei M."/>
            <person name="Yu H."/>
            <person name="Li Y."/>
            <person name="Xu H."/>
            <person name="Wei S."/>
            <person name="He X."/>
            <person name="Fang L."/>
            <person name="Zhang Z."/>
            <person name="Zhang Y."/>
            <person name="Huang X."/>
            <person name="Su Z."/>
            <person name="Tong W."/>
            <person name="Li J."/>
            <person name="Tong Z."/>
            <person name="Li S."/>
            <person name="Ye J."/>
            <person name="Wang L."/>
            <person name="Fang L."/>
            <person name="Lei T."/>
            <person name="Chen C."/>
            <person name="Chen H."/>
            <person name="Xu Z."/>
            <person name="Li H."/>
            <person name="Huang H."/>
            <person name="Zhang F."/>
            <person name="Xu H."/>
            <person name="Li N."/>
            <person name="Zhao C."/>
            <person name="Li S."/>
            <person name="Dong L."/>
            <person name="Huang Y."/>
            <person name="Li L."/>
            <person name="Xi Y."/>
            <person name="Qi Q."/>
            <person name="Li W."/>
            <person name="Zhang B."/>
            <person name="Hu W."/>
            <person name="Zhang Y."/>
            <person name="Tian X."/>
            <person name="Jiao Y."/>
            <person name="Liang X."/>
            <person name="Jin J."/>
            <person name="Gao L."/>
            <person name="Zheng W."/>
            <person name="Hao B."/>
            <person name="Liu S."/>
            <person name="Wang W."/>
            <person name="Yuan L."/>
            <person name="Cao M."/>
            <person name="McDermott J."/>
            <person name="Samudrala R."/>
            <person name="Wang J."/>
            <person name="Wong G.K."/>
            <person name="Yang H."/>
        </authorList>
    </citation>
    <scope>NUCLEOTIDE SEQUENCE [LARGE SCALE GENOMIC DNA]</scope>
</reference>
<sequence>MTNGFYYYISLLFPVIKDEMVEYVQAHVSKSTRDRQKHSTNTYARNMRIYLWKIVPVYLEIDERLAVYRYVVYH</sequence>